<dbReference type="EMBL" id="BJHV01000001">
    <property type="protein sequence ID" value="GDY46594.1"/>
    <property type="molecule type" value="Genomic_DNA"/>
</dbReference>
<evidence type="ECO:0000313" key="2">
    <source>
        <dbReference type="EMBL" id="GDY46594.1"/>
    </source>
</evidence>
<dbReference type="Proteomes" id="UP000299290">
    <property type="component" value="Unassembled WGS sequence"/>
</dbReference>
<proteinExistence type="predicted"/>
<sequence>MACLDGQRGQASERLLRRAQRRPQIVARGEEQRGAGVFGGGEGVGLGGVPGEPALTQPELVVNGVPRLSRLTVCGLRAHFRESGPPTLPRPWNGAVGGCDAGPETSTAT</sequence>
<feature type="region of interest" description="Disordered" evidence="1">
    <location>
        <begin position="81"/>
        <end position="109"/>
    </location>
</feature>
<accession>A0A4D4KEL3</accession>
<comment type="caution">
    <text evidence="2">The sequence shown here is derived from an EMBL/GenBank/DDBJ whole genome shotgun (WGS) entry which is preliminary data.</text>
</comment>
<name>A0A4D4KEL3_9ACTN</name>
<gene>
    <name evidence="2" type="ORF">SANT12839_074760</name>
</gene>
<evidence type="ECO:0000313" key="3">
    <source>
        <dbReference type="Proteomes" id="UP000299290"/>
    </source>
</evidence>
<dbReference type="AlphaFoldDB" id="A0A4D4KEL3"/>
<organism evidence="2 3">
    <name type="scientific">Streptomyces antimycoticus</name>
    <dbReference type="NCBI Taxonomy" id="68175"/>
    <lineage>
        <taxon>Bacteria</taxon>
        <taxon>Bacillati</taxon>
        <taxon>Actinomycetota</taxon>
        <taxon>Actinomycetes</taxon>
        <taxon>Kitasatosporales</taxon>
        <taxon>Streptomycetaceae</taxon>
        <taxon>Streptomyces</taxon>
        <taxon>Streptomyces violaceusniger group</taxon>
    </lineage>
</organism>
<keyword evidence="3" id="KW-1185">Reference proteome</keyword>
<reference evidence="2 3" key="1">
    <citation type="journal article" date="2020" name="Int. J. Syst. Evol. Microbiol.">
        <title>Reclassification of Streptomyces castelarensis and Streptomyces sporoclivatus as later heterotypic synonyms of Streptomyces antimycoticus.</title>
        <authorList>
            <person name="Komaki H."/>
            <person name="Tamura T."/>
        </authorList>
    </citation>
    <scope>NUCLEOTIDE SEQUENCE [LARGE SCALE GENOMIC DNA]</scope>
    <source>
        <strain evidence="2 3">NBRC 12839</strain>
    </source>
</reference>
<evidence type="ECO:0000256" key="1">
    <source>
        <dbReference type="SAM" id="MobiDB-lite"/>
    </source>
</evidence>
<protein>
    <submittedName>
        <fullName evidence="2">Uncharacterized protein</fullName>
    </submittedName>
</protein>
<feature type="region of interest" description="Disordered" evidence="1">
    <location>
        <begin position="1"/>
        <end position="39"/>
    </location>
</feature>